<proteinExistence type="inferred from homology"/>
<evidence type="ECO:0000256" key="6">
    <source>
        <dbReference type="ARBA" id="ARBA00022840"/>
    </source>
</evidence>
<dbReference type="GeneID" id="106667200"/>
<dbReference type="SUPFAM" id="SSF52540">
    <property type="entry name" value="P-loop containing nucleoside triphosphate hydrolases"/>
    <property type="match status" value="1"/>
</dbReference>
<name>A0A8I6SUM1_CIMLE</name>
<protein>
    <recommendedName>
        <fullName evidence="2">guanylate kinase</fullName>
        <ecNumber evidence="2">2.7.4.8</ecNumber>
    </recommendedName>
</protein>
<evidence type="ECO:0000256" key="3">
    <source>
        <dbReference type="ARBA" id="ARBA00022679"/>
    </source>
</evidence>
<dbReference type="PANTHER" id="PTHR23117:SF13">
    <property type="entry name" value="GUANYLATE KINASE"/>
    <property type="match status" value="1"/>
</dbReference>
<dbReference type="FunFam" id="3.30.63.10:FF:000002">
    <property type="entry name" value="Guanylate kinase 1"/>
    <property type="match status" value="1"/>
</dbReference>
<dbReference type="InterPro" id="IPR008145">
    <property type="entry name" value="GK/Ca_channel_bsu"/>
</dbReference>
<dbReference type="PROSITE" id="PS00856">
    <property type="entry name" value="GUANYLATE_KINASE_1"/>
    <property type="match status" value="1"/>
</dbReference>
<evidence type="ECO:0000256" key="4">
    <source>
        <dbReference type="ARBA" id="ARBA00022741"/>
    </source>
</evidence>
<dbReference type="GO" id="GO:0005524">
    <property type="term" value="F:ATP binding"/>
    <property type="evidence" value="ECO:0007669"/>
    <property type="project" value="UniProtKB-KW"/>
</dbReference>
<dbReference type="PROSITE" id="PS50052">
    <property type="entry name" value="GUANYLATE_KINASE_2"/>
    <property type="match status" value="1"/>
</dbReference>
<dbReference type="FunFam" id="3.40.50.300:FF:000776">
    <property type="entry name" value="Guanylate kinase 2"/>
    <property type="match status" value="1"/>
</dbReference>
<evidence type="ECO:0000313" key="8">
    <source>
        <dbReference type="EnsemblMetazoa" id="XP_024084357.1"/>
    </source>
</evidence>
<dbReference type="AlphaFoldDB" id="A0A8I6SUM1"/>
<dbReference type="NCBIfam" id="TIGR03263">
    <property type="entry name" value="guanyl_kin"/>
    <property type="match status" value="1"/>
</dbReference>
<dbReference type="CDD" id="cd00071">
    <property type="entry name" value="GMPK"/>
    <property type="match status" value="1"/>
</dbReference>
<keyword evidence="4" id="KW-0547">Nucleotide-binding</keyword>
<dbReference type="Gene3D" id="3.40.50.300">
    <property type="entry name" value="P-loop containing nucleotide triphosphate hydrolases"/>
    <property type="match status" value="1"/>
</dbReference>
<dbReference type="SMART" id="SM00072">
    <property type="entry name" value="GuKc"/>
    <property type="match status" value="1"/>
</dbReference>
<keyword evidence="5" id="KW-0418">Kinase</keyword>
<feature type="domain" description="Guanylate kinase-like" evidence="7">
    <location>
        <begin position="17"/>
        <end position="199"/>
    </location>
</feature>
<comment type="similarity">
    <text evidence="1">Belongs to the guanylate kinase family.</text>
</comment>
<dbReference type="OrthoDB" id="6334211at2759"/>
<dbReference type="EC" id="2.7.4.8" evidence="2"/>
<keyword evidence="9" id="KW-1185">Reference proteome</keyword>
<dbReference type="InterPro" id="IPR027417">
    <property type="entry name" value="P-loop_NTPase"/>
</dbReference>
<evidence type="ECO:0000256" key="5">
    <source>
        <dbReference type="ARBA" id="ARBA00022777"/>
    </source>
</evidence>
<dbReference type="OMA" id="EWAVVHG"/>
<sequence>MVIGFLKGLTVMGRNKCKLLVVCGPSGSGKSTLIQRLFKEYPDKFGFSVSHTTRKPRPGEIDGLHYYFTTKEQIEEGIRHGKFLETASFSGNTYGTSIDSVQKVCDEGKVCILDIETEGVKQVKQKDLDVILVFIKPPSLEVLEERLKARGTETEESLKRRLNVAKGEIEYGESEGNFHTIIINNELEEAYNTFKSFIMKAVFKGDMTECWKTPDFPKHKKSLFTAIKQGYLI</sequence>
<evidence type="ECO:0000256" key="2">
    <source>
        <dbReference type="ARBA" id="ARBA00012961"/>
    </source>
</evidence>
<dbReference type="RefSeq" id="XP_024084357.1">
    <property type="nucleotide sequence ID" value="XM_024228589.1"/>
</dbReference>
<dbReference type="InterPro" id="IPR020590">
    <property type="entry name" value="Guanylate_kinase_CS"/>
</dbReference>
<dbReference type="Proteomes" id="UP000494040">
    <property type="component" value="Unassembled WGS sequence"/>
</dbReference>
<dbReference type="HAMAP" id="MF_00328">
    <property type="entry name" value="Guanylate_kinase"/>
    <property type="match status" value="1"/>
</dbReference>
<dbReference type="GO" id="GO:0004385">
    <property type="term" value="F:GMP kinase activity"/>
    <property type="evidence" value="ECO:0007669"/>
    <property type="project" value="UniProtKB-EC"/>
</dbReference>
<dbReference type="Pfam" id="PF00625">
    <property type="entry name" value="Guanylate_kin"/>
    <property type="match status" value="1"/>
</dbReference>
<reference evidence="8" key="1">
    <citation type="submission" date="2022-01" db="UniProtKB">
        <authorList>
            <consortium name="EnsemblMetazoa"/>
        </authorList>
    </citation>
    <scope>IDENTIFICATION</scope>
</reference>
<keyword evidence="3" id="KW-0808">Transferase</keyword>
<dbReference type="EnsemblMetazoa" id="XM_024228589.1">
    <property type="protein sequence ID" value="XP_024084357.1"/>
    <property type="gene ID" value="LOC106667200"/>
</dbReference>
<dbReference type="InterPro" id="IPR008144">
    <property type="entry name" value="Guanylate_kin-like_dom"/>
</dbReference>
<evidence type="ECO:0000259" key="7">
    <source>
        <dbReference type="PROSITE" id="PS50052"/>
    </source>
</evidence>
<accession>A0A8I6SUM1</accession>
<evidence type="ECO:0000256" key="1">
    <source>
        <dbReference type="ARBA" id="ARBA00005790"/>
    </source>
</evidence>
<keyword evidence="6" id="KW-0067">ATP-binding</keyword>
<dbReference type="InterPro" id="IPR017665">
    <property type="entry name" value="Guanylate_kinase"/>
</dbReference>
<organism evidence="8 9">
    <name type="scientific">Cimex lectularius</name>
    <name type="common">Bed bug</name>
    <name type="synonym">Acanthia lectularia</name>
    <dbReference type="NCBI Taxonomy" id="79782"/>
    <lineage>
        <taxon>Eukaryota</taxon>
        <taxon>Metazoa</taxon>
        <taxon>Ecdysozoa</taxon>
        <taxon>Arthropoda</taxon>
        <taxon>Hexapoda</taxon>
        <taxon>Insecta</taxon>
        <taxon>Pterygota</taxon>
        <taxon>Neoptera</taxon>
        <taxon>Paraneoptera</taxon>
        <taxon>Hemiptera</taxon>
        <taxon>Heteroptera</taxon>
        <taxon>Panheteroptera</taxon>
        <taxon>Cimicomorpha</taxon>
        <taxon>Cimicidae</taxon>
        <taxon>Cimex</taxon>
    </lineage>
</organism>
<dbReference type="PANTHER" id="PTHR23117">
    <property type="entry name" value="GUANYLATE KINASE-RELATED"/>
    <property type="match status" value="1"/>
</dbReference>
<dbReference type="GO" id="GO:0005829">
    <property type="term" value="C:cytosol"/>
    <property type="evidence" value="ECO:0007669"/>
    <property type="project" value="TreeGrafter"/>
</dbReference>
<evidence type="ECO:0000313" key="9">
    <source>
        <dbReference type="Proteomes" id="UP000494040"/>
    </source>
</evidence>